<dbReference type="PRINTS" id="PR00793">
    <property type="entry name" value="PROAMNOPTASE"/>
</dbReference>
<comment type="similarity">
    <text evidence="1">Belongs to the peptidase S33 family.</text>
</comment>
<feature type="domain" description="AB hydrolase-1" evidence="3">
    <location>
        <begin position="55"/>
        <end position="210"/>
    </location>
</feature>
<evidence type="ECO:0000259" key="3">
    <source>
        <dbReference type="Pfam" id="PF00561"/>
    </source>
</evidence>
<dbReference type="InterPro" id="IPR051601">
    <property type="entry name" value="Serine_prot/Carboxylest_S33"/>
</dbReference>
<evidence type="ECO:0000256" key="1">
    <source>
        <dbReference type="ARBA" id="ARBA00010088"/>
    </source>
</evidence>
<evidence type="ECO:0000256" key="2">
    <source>
        <dbReference type="ARBA" id="ARBA00022801"/>
    </source>
</evidence>
<dbReference type="InterPro" id="IPR029058">
    <property type="entry name" value="AB_hydrolase_fold"/>
</dbReference>
<name>A0ABT2HWR6_9MICO</name>
<accession>A0ABT2HWR6</accession>
<dbReference type="InterPro" id="IPR002410">
    <property type="entry name" value="Peptidase_S33"/>
</dbReference>
<dbReference type="RefSeq" id="WP_260104051.1">
    <property type="nucleotide sequence ID" value="NZ_JALXSQ010000012.1"/>
</dbReference>
<dbReference type="PANTHER" id="PTHR43248">
    <property type="entry name" value="2-SUCCINYL-6-HYDROXY-2,4-CYCLOHEXADIENE-1-CARBOXYLATE SYNTHASE"/>
    <property type="match status" value="1"/>
</dbReference>
<keyword evidence="5" id="KW-1185">Reference proteome</keyword>
<keyword evidence="2 4" id="KW-0378">Hydrolase</keyword>
<reference evidence="4 5" key="1">
    <citation type="submission" date="2022-04" db="EMBL/GenBank/DDBJ databases">
        <title>Human microbiome associated bacterial genomes.</title>
        <authorList>
            <person name="Sandstrom S."/>
            <person name="Salamzade R."/>
            <person name="Kalan L.R."/>
        </authorList>
    </citation>
    <scope>NUCLEOTIDE SEQUENCE [LARGE SCALE GENOMIC DNA]</scope>
    <source>
        <strain evidence="5">p3-SID1799</strain>
    </source>
</reference>
<evidence type="ECO:0000313" key="5">
    <source>
        <dbReference type="Proteomes" id="UP001525379"/>
    </source>
</evidence>
<dbReference type="GO" id="GO:0016787">
    <property type="term" value="F:hydrolase activity"/>
    <property type="evidence" value="ECO:0007669"/>
    <property type="project" value="UniProtKB-KW"/>
</dbReference>
<gene>
    <name evidence="4" type="ORF">M3D15_04450</name>
</gene>
<dbReference type="PANTHER" id="PTHR43248:SF2">
    <property type="entry name" value="PROLYL AMINOPEPTIDASE"/>
    <property type="match status" value="1"/>
</dbReference>
<proteinExistence type="inferred from homology"/>
<dbReference type="Pfam" id="PF00561">
    <property type="entry name" value="Abhydrolase_1"/>
    <property type="match status" value="1"/>
</dbReference>
<evidence type="ECO:0000313" key="4">
    <source>
        <dbReference type="EMBL" id="MCT2042585.1"/>
    </source>
</evidence>
<protein>
    <submittedName>
        <fullName evidence="4">Alpha/beta hydrolase</fullName>
    </submittedName>
</protein>
<sequence length="422" mass="47396">MPQPNVTTTTTTLGDLSLSEHLFTMPLVWDTPTDSRTIDVFARVITRPGGEELPYLVFLQGGPGCEAPRPSFAPRQPNWLDSALAHYRVVMLDQRGTGRSTPVSDDDLAMGQDALVEHLTHLRADSIVRDCEAVREFLGVEQWTVLGQSFGGFTTLHYLSRYASSLREVLITGGLSAVGRHVDDVYSLCYEKTRFISEQYYRRFPEDRNRMRALVDHAREGRIELPNGEIVSEMRLRSIGHRLGANDGWQLIHGLLDHDHRSNAFRHDLAALMPFTGRNPLYYVIHESSYADGCVTNWSAERTFPDDFREDVTLLTGEHVFREWLDTVPDFQPWKGVAEKIAQVEWPTLYDKHAISASGVHGAASVYVNDLFVPLEFSLETAKLLPSVELHVTSEHEHNGLRASGGAVLAQLIELAHGRAVR</sequence>
<dbReference type="Proteomes" id="UP001525379">
    <property type="component" value="Unassembled WGS sequence"/>
</dbReference>
<dbReference type="EMBL" id="JALXSQ010000012">
    <property type="protein sequence ID" value="MCT2042585.1"/>
    <property type="molecule type" value="Genomic_DNA"/>
</dbReference>
<dbReference type="InterPro" id="IPR000073">
    <property type="entry name" value="AB_hydrolase_1"/>
</dbReference>
<dbReference type="SUPFAM" id="SSF53474">
    <property type="entry name" value="alpha/beta-Hydrolases"/>
    <property type="match status" value="1"/>
</dbReference>
<organism evidence="4 5">
    <name type="scientific">Pseudoclavibacter albus</name>
    <dbReference type="NCBI Taxonomy" id="272241"/>
    <lineage>
        <taxon>Bacteria</taxon>
        <taxon>Bacillati</taxon>
        <taxon>Actinomycetota</taxon>
        <taxon>Actinomycetes</taxon>
        <taxon>Micrococcales</taxon>
        <taxon>Microbacteriaceae</taxon>
        <taxon>Pseudoclavibacter</taxon>
    </lineage>
</organism>
<dbReference type="Gene3D" id="3.40.50.1820">
    <property type="entry name" value="alpha/beta hydrolase"/>
    <property type="match status" value="1"/>
</dbReference>
<comment type="caution">
    <text evidence="4">The sequence shown here is derived from an EMBL/GenBank/DDBJ whole genome shotgun (WGS) entry which is preliminary data.</text>
</comment>